<proteinExistence type="predicted"/>
<feature type="transmembrane region" description="Helical" evidence="1">
    <location>
        <begin position="63"/>
        <end position="95"/>
    </location>
</feature>
<comment type="caution">
    <text evidence="2">The sequence shown here is derived from an EMBL/GenBank/DDBJ whole genome shotgun (WGS) entry which is preliminary data.</text>
</comment>
<gene>
    <name evidence="2" type="ORF">GGR20_002039</name>
</gene>
<dbReference type="EMBL" id="JACIEW010000004">
    <property type="protein sequence ID" value="MBB4052396.1"/>
    <property type="molecule type" value="Genomic_DNA"/>
</dbReference>
<keyword evidence="3" id="KW-1185">Reference proteome</keyword>
<sequence length="109" mass="11946">MSTERPANFPWRVYWLLFGVIVLFALAPILSALFSGLLAEVNGCTLTEHDMHPCVVGDMEFGGIISFFFVLGLFALATLPLGGGALIVWLATLIIHRIAWGRMQKAKTP</sequence>
<dbReference type="Proteomes" id="UP000547011">
    <property type="component" value="Unassembled WGS sequence"/>
</dbReference>
<keyword evidence="1" id="KW-1133">Transmembrane helix</keyword>
<evidence type="ECO:0000256" key="1">
    <source>
        <dbReference type="SAM" id="Phobius"/>
    </source>
</evidence>
<organism evidence="2 3">
    <name type="scientific">Devosia subaequoris</name>
    <dbReference type="NCBI Taxonomy" id="395930"/>
    <lineage>
        <taxon>Bacteria</taxon>
        <taxon>Pseudomonadati</taxon>
        <taxon>Pseudomonadota</taxon>
        <taxon>Alphaproteobacteria</taxon>
        <taxon>Hyphomicrobiales</taxon>
        <taxon>Devosiaceae</taxon>
        <taxon>Devosia</taxon>
    </lineage>
</organism>
<keyword evidence="1" id="KW-0472">Membrane</keyword>
<protein>
    <submittedName>
        <fullName evidence="2">Energy-coupling factor transporter transmembrane protein EcfT</fullName>
    </submittedName>
</protein>
<name>A0A7W6IML1_9HYPH</name>
<reference evidence="2 3" key="1">
    <citation type="submission" date="2020-08" db="EMBL/GenBank/DDBJ databases">
        <title>Genomic Encyclopedia of Type Strains, Phase IV (KMG-IV): sequencing the most valuable type-strain genomes for metagenomic binning, comparative biology and taxonomic classification.</title>
        <authorList>
            <person name="Goeker M."/>
        </authorList>
    </citation>
    <scope>NUCLEOTIDE SEQUENCE [LARGE SCALE GENOMIC DNA]</scope>
    <source>
        <strain evidence="2 3">DSM 23447</strain>
    </source>
</reference>
<dbReference type="RefSeq" id="WP_183311103.1">
    <property type="nucleotide sequence ID" value="NZ_JACIEW010000004.1"/>
</dbReference>
<evidence type="ECO:0000313" key="2">
    <source>
        <dbReference type="EMBL" id="MBB4052396.1"/>
    </source>
</evidence>
<accession>A0A7W6IML1</accession>
<dbReference type="AlphaFoldDB" id="A0A7W6IML1"/>
<evidence type="ECO:0000313" key="3">
    <source>
        <dbReference type="Proteomes" id="UP000547011"/>
    </source>
</evidence>
<keyword evidence="1 2" id="KW-0812">Transmembrane</keyword>